<evidence type="ECO:0008006" key="4">
    <source>
        <dbReference type="Google" id="ProtNLM"/>
    </source>
</evidence>
<dbReference type="OrthoDB" id="2243821at2"/>
<dbReference type="Proteomes" id="UP000051621">
    <property type="component" value="Unassembled WGS sequence"/>
</dbReference>
<dbReference type="RefSeq" id="WP_057746081.1">
    <property type="nucleotide sequence ID" value="NZ_AZEF01000042.1"/>
</dbReference>
<comment type="caution">
    <text evidence="2">The sequence shown here is derived from an EMBL/GenBank/DDBJ whole genome shotgun (WGS) entry which is preliminary data.</text>
</comment>
<evidence type="ECO:0000313" key="2">
    <source>
        <dbReference type="EMBL" id="KRL00516.1"/>
    </source>
</evidence>
<dbReference type="STRING" id="1423731.FC81_GL002048"/>
<reference evidence="2 3" key="1">
    <citation type="journal article" date="2015" name="Genome Announc.">
        <title>Expanding the biotechnology potential of lactobacilli through comparative genomics of 213 strains and associated genera.</title>
        <authorList>
            <person name="Sun Z."/>
            <person name="Harris H.M."/>
            <person name="McCann A."/>
            <person name="Guo C."/>
            <person name="Argimon S."/>
            <person name="Zhang W."/>
            <person name="Yang X."/>
            <person name="Jeffery I.B."/>
            <person name="Cooney J.C."/>
            <person name="Kagawa T.F."/>
            <person name="Liu W."/>
            <person name="Song Y."/>
            <person name="Salvetti E."/>
            <person name="Wrobel A."/>
            <person name="Rasinkangas P."/>
            <person name="Parkhill J."/>
            <person name="Rea M.C."/>
            <person name="O'Sullivan O."/>
            <person name="Ritari J."/>
            <person name="Douillard F.P."/>
            <person name="Paul Ross R."/>
            <person name="Yang R."/>
            <person name="Briner A.E."/>
            <person name="Felis G.E."/>
            <person name="de Vos W.M."/>
            <person name="Barrangou R."/>
            <person name="Klaenhammer T.R."/>
            <person name="Caufield P.W."/>
            <person name="Cui Y."/>
            <person name="Zhang H."/>
            <person name="O'Toole P.W."/>
        </authorList>
    </citation>
    <scope>NUCLEOTIDE SEQUENCE [LARGE SCALE GENOMIC DNA]</scope>
    <source>
        <strain evidence="2 3">DSM 19910</strain>
    </source>
</reference>
<organism evidence="2 3">
    <name type="scientific">Liquorilactobacillus capillatus DSM 19910</name>
    <dbReference type="NCBI Taxonomy" id="1423731"/>
    <lineage>
        <taxon>Bacteria</taxon>
        <taxon>Bacillati</taxon>
        <taxon>Bacillota</taxon>
        <taxon>Bacilli</taxon>
        <taxon>Lactobacillales</taxon>
        <taxon>Lactobacillaceae</taxon>
        <taxon>Liquorilactobacillus</taxon>
    </lineage>
</organism>
<evidence type="ECO:0000313" key="3">
    <source>
        <dbReference type="Proteomes" id="UP000051621"/>
    </source>
</evidence>
<gene>
    <name evidence="2" type="ORF">FC81_GL002048</name>
</gene>
<proteinExistence type="predicted"/>
<sequence>MNSFKDANGKIKKNWLIGSIAIIVVIIIVGVMLVLPKQLDGKYSHTSTFLFITSTDTLKFDGDKVIEYADGKKTNSGTYKISGDKLEMKISGTNMTAKLADDKKSFVIKSAEGMSSLAKGFKYTKSNK</sequence>
<keyword evidence="3" id="KW-1185">Reference proteome</keyword>
<name>A0A0R1M4D4_9LACO</name>
<evidence type="ECO:0000256" key="1">
    <source>
        <dbReference type="SAM" id="Phobius"/>
    </source>
</evidence>
<dbReference type="AlphaFoldDB" id="A0A0R1M4D4"/>
<feature type="transmembrane region" description="Helical" evidence="1">
    <location>
        <begin position="15"/>
        <end position="35"/>
    </location>
</feature>
<keyword evidence="1" id="KW-0472">Membrane</keyword>
<keyword evidence="1" id="KW-0812">Transmembrane</keyword>
<protein>
    <recommendedName>
        <fullName evidence="4">Lipocalin-like domain-containing protein</fullName>
    </recommendedName>
</protein>
<keyword evidence="1" id="KW-1133">Transmembrane helix</keyword>
<dbReference type="EMBL" id="AZEF01000042">
    <property type="protein sequence ID" value="KRL00516.1"/>
    <property type="molecule type" value="Genomic_DNA"/>
</dbReference>
<dbReference type="PATRIC" id="fig|1423731.3.peg.2103"/>
<accession>A0A0R1M4D4</accession>